<dbReference type="GO" id="GO:0006310">
    <property type="term" value="P:DNA recombination"/>
    <property type="evidence" value="ECO:0007669"/>
    <property type="project" value="UniProtKB-KW"/>
</dbReference>
<dbReference type="InterPro" id="IPR010998">
    <property type="entry name" value="Integrase_recombinase_N"/>
</dbReference>
<keyword evidence="3" id="KW-0233">DNA recombination</keyword>
<dbReference type="Proteomes" id="UP000502996">
    <property type="component" value="Chromosome"/>
</dbReference>
<gene>
    <name evidence="7" type="ORF">G5V58_04090</name>
</gene>
<dbReference type="InterPro" id="IPR011010">
    <property type="entry name" value="DNA_brk_join_enz"/>
</dbReference>
<sequence length="338" mass="37867">MQEPRRLSVVDNRASSMTVASYLEEWLWAKQSLRASTFKSYESHVRNYLVPYVGHHPLGELRPAHLDKMYRELASREDQRLSVSTLRRVHATLLSALSTAVKRGQLERNPASAVELPQQRRREPVTWTAKDLQAFLQAVQSDPLHPLFLLLAVTGLRRGEVIALRWRDVDLNLGRLSVRQAAVLVGGRVVVGEPKSRSGHRTIAVDDETCRRLTWHKRAQELAVSRVLAPPQRPELVFSDEHGEALDPAHVSRRFVRLVHACGLPRIRLHDLRHTSASLGLASGESLVEVSRRLGHSSLSVTADIYSHISPEVAKHSAERLAASIYGDEPITTQGGLR</sequence>
<dbReference type="SUPFAM" id="SSF56349">
    <property type="entry name" value="DNA breaking-rejoining enzymes"/>
    <property type="match status" value="1"/>
</dbReference>
<accession>A0A6G6WAJ7</accession>
<dbReference type="Gene3D" id="1.10.443.10">
    <property type="entry name" value="Intergrase catalytic core"/>
    <property type="match status" value="1"/>
</dbReference>
<dbReference type="GO" id="GO:0015074">
    <property type="term" value="P:DNA integration"/>
    <property type="evidence" value="ECO:0007669"/>
    <property type="project" value="UniProtKB-KW"/>
</dbReference>
<dbReference type="InterPro" id="IPR004107">
    <property type="entry name" value="Integrase_SAM-like_N"/>
</dbReference>
<dbReference type="Pfam" id="PF00589">
    <property type="entry name" value="Phage_integrase"/>
    <property type="match status" value="1"/>
</dbReference>
<dbReference type="InterPro" id="IPR013762">
    <property type="entry name" value="Integrase-like_cat_sf"/>
</dbReference>
<protein>
    <submittedName>
        <fullName evidence="7">Site-specific integrase</fullName>
    </submittedName>
</protein>
<reference evidence="7 8" key="1">
    <citation type="submission" date="2020-02" db="EMBL/GenBank/DDBJ databases">
        <title>Full genome sequence of Nocardioides sp. R-3366.</title>
        <authorList>
            <person name="Im W.-T."/>
        </authorList>
    </citation>
    <scope>NUCLEOTIDE SEQUENCE [LARGE SCALE GENOMIC DNA]</scope>
    <source>
        <strain evidence="7 8">R-3366</strain>
    </source>
</reference>
<evidence type="ECO:0000256" key="1">
    <source>
        <dbReference type="ARBA" id="ARBA00022908"/>
    </source>
</evidence>
<dbReference type="GO" id="GO:0003677">
    <property type="term" value="F:DNA binding"/>
    <property type="evidence" value="ECO:0007669"/>
    <property type="project" value="UniProtKB-UniRule"/>
</dbReference>
<dbReference type="InterPro" id="IPR044068">
    <property type="entry name" value="CB"/>
</dbReference>
<dbReference type="InterPro" id="IPR050090">
    <property type="entry name" value="Tyrosine_recombinase_XerCD"/>
</dbReference>
<evidence type="ECO:0000256" key="3">
    <source>
        <dbReference type="ARBA" id="ARBA00023172"/>
    </source>
</evidence>
<dbReference type="PROSITE" id="PS51900">
    <property type="entry name" value="CB"/>
    <property type="match status" value="1"/>
</dbReference>
<name>A0A6G6WAJ7_9ACTN</name>
<dbReference type="Gene3D" id="1.10.150.130">
    <property type="match status" value="1"/>
</dbReference>
<dbReference type="RefSeq" id="WP_165228997.1">
    <property type="nucleotide sequence ID" value="NZ_CP049257.1"/>
</dbReference>
<evidence type="ECO:0000256" key="4">
    <source>
        <dbReference type="PROSITE-ProRule" id="PRU01248"/>
    </source>
</evidence>
<dbReference type="PANTHER" id="PTHR30349">
    <property type="entry name" value="PHAGE INTEGRASE-RELATED"/>
    <property type="match status" value="1"/>
</dbReference>
<dbReference type="Pfam" id="PF14659">
    <property type="entry name" value="Phage_int_SAM_3"/>
    <property type="match status" value="1"/>
</dbReference>
<evidence type="ECO:0000313" key="7">
    <source>
        <dbReference type="EMBL" id="QIG42060.1"/>
    </source>
</evidence>
<dbReference type="EMBL" id="CP049257">
    <property type="protein sequence ID" value="QIG42060.1"/>
    <property type="molecule type" value="Genomic_DNA"/>
</dbReference>
<organism evidence="7 8">
    <name type="scientific">Nocardioides anomalus</name>
    <dbReference type="NCBI Taxonomy" id="2712223"/>
    <lineage>
        <taxon>Bacteria</taxon>
        <taxon>Bacillati</taxon>
        <taxon>Actinomycetota</taxon>
        <taxon>Actinomycetes</taxon>
        <taxon>Propionibacteriales</taxon>
        <taxon>Nocardioidaceae</taxon>
        <taxon>Nocardioides</taxon>
    </lineage>
</organism>
<keyword evidence="2 4" id="KW-0238">DNA-binding</keyword>
<evidence type="ECO:0000313" key="8">
    <source>
        <dbReference type="Proteomes" id="UP000502996"/>
    </source>
</evidence>
<feature type="domain" description="Tyr recombinase" evidence="5">
    <location>
        <begin position="122"/>
        <end position="319"/>
    </location>
</feature>
<evidence type="ECO:0000259" key="6">
    <source>
        <dbReference type="PROSITE" id="PS51900"/>
    </source>
</evidence>
<dbReference type="InterPro" id="IPR002104">
    <property type="entry name" value="Integrase_catalytic"/>
</dbReference>
<evidence type="ECO:0000259" key="5">
    <source>
        <dbReference type="PROSITE" id="PS51898"/>
    </source>
</evidence>
<keyword evidence="1" id="KW-0229">DNA integration</keyword>
<keyword evidence="8" id="KW-1185">Reference proteome</keyword>
<evidence type="ECO:0000256" key="2">
    <source>
        <dbReference type="ARBA" id="ARBA00023125"/>
    </source>
</evidence>
<dbReference type="KEGG" id="nano:G5V58_04090"/>
<dbReference type="PANTHER" id="PTHR30349:SF91">
    <property type="entry name" value="INTA PROTEIN"/>
    <property type="match status" value="1"/>
</dbReference>
<dbReference type="CDD" id="cd01189">
    <property type="entry name" value="INT_ICEBs1_C_like"/>
    <property type="match status" value="1"/>
</dbReference>
<feature type="domain" description="Core-binding (CB)" evidence="6">
    <location>
        <begin position="14"/>
        <end position="101"/>
    </location>
</feature>
<dbReference type="PROSITE" id="PS51898">
    <property type="entry name" value="TYR_RECOMBINASE"/>
    <property type="match status" value="1"/>
</dbReference>
<proteinExistence type="predicted"/>
<dbReference type="AlphaFoldDB" id="A0A6G6WAJ7"/>